<dbReference type="EMBL" id="BAABGJ010000009">
    <property type="protein sequence ID" value="GAA4335000.1"/>
    <property type="molecule type" value="Genomic_DNA"/>
</dbReference>
<dbReference type="Proteomes" id="UP001500975">
    <property type="component" value="Unassembled WGS sequence"/>
</dbReference>
<dbReference type="PANTHER" id="PTHR48228">
    <property type="entry name" value="SUCCINYL-COA--D-CITRAMALATE COA-TRANSFERASE"/>
    <property type="match status" value="1"/>
</dbReference>
<gene>
    <name evidence="2" type="ORF">GCM10023165_11220</name>
</gene>
<dbReference type="InterPro" id="IPR003673">
    <property type="entry name" value="CoA-Trfase_fam_III"/>
</dbReference>
<dbReference type="InterPro" id="IPR044855">
    <property type="entry name" value="CoA-Trfase_III_dom3_sf"/>
</dbReference>
<dbReference type="Gene3D" id="3.30.1540.10">
    <property type="entry name" value="formyl-coa transferase, domain 3"/>
    <property type="match status" value="1"/>
</dbReference>
<dbReference type="InterPro" id="IPR023606">
    <property type="entry name" value="CoA-Trfase_III_dom_1_sf"/>
</dbReference>
<name>A0ABP8H688_9BURK</name>
<proteinExistence type="predicted"/>
<keyword evidence="3" id="KW-1185">Reference proteome</keyword>
<dbReference type="PANTHER" id="PTHR48228:SF5">
    <property type="entry name" value="ALPHA-METHYLACYL-COA RACEMASE"/>
    <property type="match status" value="1"/>
</dbReference>
<evidence type="ECO:0000313" key="2">
    <source>
        <dbReference type="EMBL" id="GAA4335000.1"/>
    </source>
</evidence>
<reference evidence="3" key="1">
    <citation type="journal article" date="2019" name="Int. J. Syst. Evol. Microbiol.">
        <title>The Global Catalogue of Microorganisms (GCM) 10K type strain sequencing project: providing services to taxonomists for standard genome sequencing and annotation.</title>
        <authorList>
            <consortium name="The Broad Institute Genomics Platform"/>
            <consortium name="The Broad Institute Genome Sequencing Center for Infectious Disease"/>
            <person name="Wu L."/>
            <person name="Ma J."/>
        </authorList>
    </citation>
    <scope>NUCLEOTIDE SEQUENCE [LARGE SCALE GENOMIC DNA]</scope>
    <source>
        <strain evidence="3">JCM 17804</strain>
    </source>
</reference>
<protein>
    <submittedName>
        <fullName evidence="2">CaiB/BaiF CoA-transferase family protein</fullName>
    </submittedName>
</protein>
<dbReference type="Pfam" id="PF02515">
    <property type="entry name" value="CoA_transf_3"/>
    <property type="match status" value="1"/>
</dbReference>
<evidence type="ECO:0000313" key="3">
    <source>
        <dbReference type="Proteomes" id="UP001500975"/>
    </source>
</evidence>
<accession>A0ABP8H688</accession>
<dbReference type="Gene3D" id="3.40.50.10540">
    <property type="entry name" value="Crotonobetainyl-coa:carnitine coa-transferase, domain 1"/>
    <property type="match status" value="1"/>
</dbReference>
<sequence length="384" mass="40725">MTVSNQSKPLDGIRVIDMTRLAPGPYGTMLLADLGAEVIVVGGGRAGPPVSSFSRGKKFISLDLKSEQGQLALARLCDSADVFIEGFRPGVASRLGAGYETLSASNPRLIYCSLTGYGQTGPRAQEAGHDINYLGYTGVLGSMGPIDGPPQIPLNAIADMAGGGMLAVIGILAALQERQRTGLGQQVDAAMIDGCLSLIAMHFPAWRTAAMPARGDGWLAGAAPNYRCYRCADGGYMAVGSLEPQFFDALWRTLELGDVPDAMSHSAWPAIERLLEATFLTLPRDAWVARFEGVDACVTPVLAPDEVWRDRQVQSRVDPQRPQEVPAIPRFSRSAIAPAAVDLRDHSVAVLSSVGLSAADIEVASPPAQRGAQDGLAWPPRFTD</sequence>
<organism evidence="2 3">
    <name type="scientific">Variovorax defluvii</name>
    <dbReference type="NCBI Taxonomy" id="913761"/>
    <lineage>
        <taxon>Bacteria</taxon>
        <taxon>Pseudomonadati</taxon>
        <taxon>Pseudomonadota</taxon>
        <taxon>Betaproteobacteria</taxon>
        <taxon>Burkholderiales</taxon>
        <taxon>Comamonadaceae</taxon>
        <taxon>Variovorax</taxon>
    </lineage>
</organism>
<comment type="caution">
    <text evidence="2">The sequence shown here is derived from an EMBL/GenBank/DDBJ whole genome shotgun (WGS) entry which is preliminary data.</text>
</comment>
<dbReference type="SUPFAM" id="SSF89796">
    <property type="entry name" value="CoA-transferase family III (CaiB/BaiF)"/>
    <property type="match status" value="1"/>
</dbReference>
<feature type="region of interest" description="Disordered" evidence="1">
    <location>
        <begin position="365"/>
        <end position="384"/>
    </location>
</feature>
<evidence type="ECO:0000256" key="1">
    <source>
        <dbReference type="SAM" id="MobiDB-lite"/>
    </source>
</evidence>
<dbReference type="InterPro" id="IPR050509">
    <property type="entry name" value="CoA-transferase_III"/>
</dbReference>